<dbReference type="EMBL" id="CANL01000014">
    <property type="protein sequence ID" value="CCM63349.1"/>
    <property type="molecule type" value="Genomic_DNA"/>
</dbReference>
<sequence length="58" mass="6185">MSVCSAMRVRSLCQIGEWGRNNLLGSSPAPSFAAQLRGRSPQHPEVPMLTSNGASQTN</sequence>
<dbReference type="STRING" id="1229780.BN381_210039"/>
<evidence type="ECO:0000256" key="1">
    <source>
        <dbReference type="SAM" id="MobiDB-lite"/>
    </source>
</evidence>
<feature type="region of interest" description="Disordered" evidence="1">
    <location>
        <begin position="29"/>
        <end position="58"/>
    </location>
</feature>
<dbReference type="AlphaFoldDB" id="R4YXY3"/>
<reference evidence="2 3" key="1">
    <citation type="journal article" date="2013" name="ISME J.">
        <title>Metabolic model for the filamentous 'Candidatus Microthrix parvicella' based on genomic and metagenomic analyses.</title>
        <authorList>
            <person name="Jon McIlroy S."/>
            <person name="Kristiansen R."/>
            <person name="Albertsen M."/>
            <person name="Michael Karst S."/>
            <person name="Rossetti S."/>
            <person name="Lund Nielsen J."/>
            <person name="Tandoi V."/>
            <person name="James Seviour R."/>
            <person name="Nielsen P.H."/>
        </authorList>
    </citation>
    <scope>NUCLEOTIDE SEQUENCE [LARGE SCALE GENOMIC DNA]</scope>
    <source>
        <strain evidence="2 3">RN1</strain>
    </source>
</reference>
<name>R4YXY3_9ACTN</name>
<feature type="compositionally biased region" description="Polar residues" evidence="1">
    <location>
        <begin position="49"/>
        <end position="58"/>
    </location>
</feature>
<protein>
    <submittedName>
        <fullName evidence="2">Uncharacterized protein</fullName>
    </submittedName>
</protein>
<organism evidence="2 3">
    <name type="scientific">Candidatus Neomicrothrix parvicella RN1</name>
    <dbReference type="NCBI Taxonomy" id="1229780"/>
    <lineage>
        <taxon>Bacteria</taxon>
        <taxon>Bacillati</taxon>
        <taxon>Actinomycetota</taxon>
        <taxon>Acidimicrobiia</taxon>
        <taxon>Acidimicrobiales</taxon>
        <taxon>Microthrixaceae</taxon>
        <taxon>Candidatus Neomicrothrix</taxon>
    </lineage>
</organism>
<dbReference type="HOGENOM" id="CLU_2970862_0_0_11"/>
<keyword evidence="3" id="KW-1185">Reference proteome</keyword>
<gene>
    <name evidence="2" type="ORF">BN381_210039</name>
</gene>
<dbReference type="Proteomes" id="UP000018291">
    <property type="component" value="Unassembled WGS sequence"/>
</dbReference>
<evidence type="ECO:0000313" key="2">
    <source>
        <dbReference type="EMBL" id="CCM63349.1"/>
    </source>
</evidence>
<comment type="caution">
    <text evidence="2">The sequence shown here is derived from an EMBL/GenBank/DDBJ whole genome shotgun (WGS) entry which is preliminary data.</text>
</comment>
<proteinExistence type="predicted"/>
<evidence type="ECO:0000313" key="3">
    <source>
        <dbReference type="Proteomes" id="UP000018291"/>
    </source>
</evidence>
<accession>R4YXY3</accession>